<evidence type="ECO:0000256" key="1">
    <source>
        <dbReference type="SAM" id="Coils"/>
    </source>
</evidence>
<evidence type="ECO:0000313" key="2">
    <source>
        <dbReference type="EMBL" id="SHE35035.1"/>
    </source>
</evidence>
<organism evidence="2 3">
    <name type="scientific">Modicisalibacter ilicicola DSM 19980</name>
    <dbReference type="NCBI Taxonomy" id="1121942"/>
    <lineage>
        <taxon>Bacteria</taxon>
        <taxon>Pseudomonadati</taxon>
        <taxon>Pseudomonadota</taxon>
        <taxon>Gammaproteobacteria</taxon>
        <taxon>Oceanospirillales</taxon>
        <taxon>Halomonadaceae</taxon>
        <taxon>Modicisalibacter</taxon>
    </lineage>
</organism>
<name>A0A1M4SS75_9GAMM</name>
<dbReference type="EMBL" id="FQUJ01000002">
    <property type="protein sequence ID" value="SHE35035.1"/>
    <property type="molecule type" value="Genomic_DNA"/>
</dbReference>
<dbReference type="InterPro" id="IPR052552">
    <property type="entry name" value="YeaO-like"/>
</dbReference>
<dbReference type="PANTHER" id="PTHR36849:SF1">
    <property type="entry name" value="CYTOPLASMIC PROTEIN"/>
    <property type="match status" value="1"/>
</dbReference>
<keyword evidence="1" id="KW-0175">Coiled coil</keyword>
<protein>
    <submittedName>
        <fullName evidence="2">Uncharacterized conserved protein YeaO, DUF488 family</fullName>
    </submittedName>
</protein>
<reference evidence="2 3" key="1">
    <citation type="submission" date="2016-11" db="EMBL/GenBank/DDBJ databases">
        <authorList>
            <person name="Jaros S."/>
            <person name="Januszkiewicz K."/>
            <person name="Wedrychowicz H."/>
        </authorList>
    </citation>
    <scope>NUCLEOTIDE SEQUENCE [LARGE SCALE GENOMIC DNA]</scope>
    <source>
        <strain evidence="2 3">DSM 19980</strain>
    </source>
</reference>
<evidence type="ECO:0000313" key="3">
    <source>
        <dbReference type="Proteomes" id="UP000184346"/>
    </source>
</evidence>
<sequence length="118" mass="13825">MSQGDIRLKRAYDAPADNDGKRILVDGMWPRGVKKEDADIDEWLKDLAPSKELRQWFGHDADKWEEFKKRYKEELKDHSDAMKTLRDYHKDGRVTLVFAAKDEKHNNAVVLKEVLQKG</sequence>
<gene>
    <name evidence="2" type="ORF">SAMN02745148_00209</name>
</gene>
<feature type="coiled-coil region" evidence="1">
    <location>
        <begin position="61"/>
        <end position="88"/>
    </location>
</feature>
<dbReference type="PANTHER" id="PTHR36849">
    <property type="entry name" value="CYTOPLASMIC PROTEIN-RELATED"/>
    <property type="match status" value="1"/>
</dbReference>
<dbReference type="Pfam" id="PF22752">
    <property type="entry name" value="DUF488-N3i"/>
    <property type="match status" value="1"/>
</dbReference>
<dbReference type="RefSeq" id="WP_072818812.1">
    <property type="nucleotide sequence ID" value="NZ_FQUJ01000002.1"/>
</dbReference>
<accession>A0A1M4SS75</accession>
<dbReference type="AlphaFoldDB" id="A0A1M4SS75"/>
<dbReference type="OrthoDB" id="9790745at2"/>
<proteinExistence type="predicted"/>
<dbReference type="Proteomes" id="UP000184346">
    <property type="component" value="Unassembled WGS sequence"/>
</dbReference>
<keyword evidence="3" id="KW-1185">Reference proteome</keyword>